<dbReference type="EMBL" id="CM023471">
    <property type="protein sequence ID" value="KAH7967090.1"/>
    <property type="molecule type" value="Genomic_DNA"/>
</dbReference>
<gene>
    <name evidence="1" type="ORF">HPB49_022527</name>
</gene>
<proteinExistence type="predicted"/>
<evidence type="ECO:0000313" key="2">
    <source>
        <dbReference type="Proteomes" id="UP000821865"/>
    </source>
</evidence>
<evidence type="ECO:0000313" key="1">
    <source>
        <dbReference type="EMBL" id="KAH7967090.1"/>
    </source>
</evidence>
<reference evidence="1" key="1">
    <citation type="submission" date="2020-05" db="EMBL/GenBank/DDBJ databases">
        <title>Large-scale comparative analyses of tick genomes elucidate their genetic diversity and vector capacities.</title>
        <authorList>
            <person name="Jia N."/>
            <person name="Wang J."/>
            <person name="Shi W."/>
            <person name="Du L."/>
            <person name="Sun Y."/>
            <person name="Zhan W."/>
            <person name="Jiang J."/>
            <person name="Wang Q."/>
            <person name="Zhang B."/>
            <person name="Ji P."/>
            <person name="Sakyi L.B."/>
            <person name="Cui X."/>
            <person name="Yuan T."/>
            <person name="Jiang B."/>
            <person name="Yang W."/>
            <person name="Lam T.T.-Y."/>
            <person name="Chang Q."/>
            <person name="Ding S."/>
            <person name="Wang X."/>
            <person name="Zhu J."/>
            <person name="Ruan X."/>
            <person name="Zhao L."/>
            <person name="Wei J."/>
            <person name="Que T."/>
            <person name="Du C."/>
            <person name="Cheng J."/>
            <person name="Dai P."/>
            <person name="Han X."/>
            <person name="Huang E."/>
            <person name="Gao Y."/>
            <person name="Liu J."/>
            <person name="Shao H."/>
            <person name="Ye R."/>
            <person name="Li L."/>
            <person name="Wei W."/>
            <person name="Wang X."/>
            <person name="Wang C."/>
            <person name="Yang T."/>
            <person name="Huo Q."/>
            <person name="Li W."/>
            <person name="Guo W."/>
            <person name="Chen H."/>
            <person name="Zhou L."/>
            <person name="Ni X."/>
            <person name="Tian J."/>
            <person name="Zhou Y."/>
            <person name="Sheng Y."/>
            <person name="Liu T."/>
            <person name="Pan Y."/>
            <person name="Xia L."/>
            <person name="Li J."/>
            <person name="Zhao F."/>
            <person name="Cao W."/>
        </authorList>
    </citation>
    <scope>NUCLEOTIDE SEQUENCE</scope>
    <source>
        <strain evidence="1">Dsil-2018</strain>
    </source>
</reference>
<dbReference type="Proteomes" id="UP000821865">
    <property type="component" value="Chromosome 2"/>
</dbReference>
<name>A0ACB8DGB5_DERSI</name>
<protein>
    <submittedName>
        <fullName evidence="1">Uncharacterized protein</fullName>
    </submittedName>
</protein>
<accession>A0ACB8DGB5</accession>
<sequence length="655" mass="72904">MVDSTSSPQSGRTVVFPMLSSLATLRHPRYRRMLTACVLLIVVTFVVGTVALSLFLTSSGSKLRGSAVSTEQSFCCPLDARETASAINASISPCRDFFGRICNSVIEFKLWKRATELAEIERVMITGVFPKGTTRGEAGRFLTAYYKSCVETLPHQEAFVSGLATALTRATRELLSKANSRNAFLYATMASLKYQLPSAFAMYYNPNGSYLTLGVNMLCQAGTISPDVVTASTNALDSVAGILVTQEEVYKLTGNICSHVAAVGIQGIKKQYRVDSGDADEFNRTVWNVKDLRFALRAVGYLVNNKTNILVNGSEEVRAVYELYASEDVELIGAKAAFLLLHSVENGMWQFYGSHDGSWPGVFRICSSSVQVIDSLWAKFVMELKTDPEKLDRIRAVFEAVKDAVHRDVSSSPIFEAEDAQNVTHFFNTISLITPWTDAGLRLVSVPEPTLVFAVDLLRARVYNFNVYRARRHVPLGDYVNRHHIFLPAIVCDFVRAGSGPSSEIPNMAILGLLVAENIWSMALSYKKWSRNTHDSMKRLYHCYVEDYFGPVKNNGWALLSMTTALALSSVLKAFDRSGWYTVRPAWSLLRMSHGEIFYTLLTYYRCPLELTPEMTGPVNSPFVFVQDFAKVFRCGSDSPMAKPQRCINRTDSWA</sequence>
<comment type="caution">
    <text evidence="1">The sequence shown here is derived from an EMBL/GenBank/DDBJ whole genome shotgun (WGS) entry which is preliminary data.</text>
</comment>
<keyword evidence="2" id="KW-1185">Reference proteome</keyword>
<organism evidence="1 2">
    <name type="scientific">Dermacentor silvarum</name>
    <name type="common">Tick</name>
    <dbReference type="NCBI Taxonomy" id="543639"/>
    <lineage>
        <taxon>Eukaryota</taxon>
        <taxon>Metazoa</taxon>
        <taxon>Ecdysozoa</taxon>
        <taxon>Arthropoda</taxon>
        <taxon>Chelicerata</taxon>
        <taxon>Arachnida</taxon>
        <taxon>Acari</taxon>
        <taxon>Parasitiformes</taxon>
        <taxon>Ixodida</taxon>
        <taxon>Ixodoidea</taxon>
        <taxon>Ixodidae</taxon>
        <taxon>Rhipicephalinae</taxon>
        <taxon>Dermacentor</taxon>
    </lineage>
</organism>